<gene>
    <name evidence="2" type="ORF">E7101_00095</name>
</gene>
<evidence type="ECO:0008006" key="4">
    <source>
        <dbReference type="Google" id="ProtNLM"/>
    </source>
</evidence>
<name>A0A9D5NXQ0_XYLRU</name>
<proteinExistence type="predicted"/>
<protein>
    <recommendedName>
        <fullName evidence="4">DUF4468 domain-containing protein</fullName>
    </recommendedName>
</protein>
<sequence>MKRLLSIILLAMCWGNANAQVDGFFTSPEYKTDIQEYNKTTKGSNKKRCQMLMKLNHMNDDGEIQYQYVFHAKDTLNRAHLMETVKRWAKTNYKNYEKSTINETDSTAEYTGYFMNVGQVMGAFKAVIINAISYVRIEAKADRIRITATVRHYSLAQGSVSGAKSVLTLPQNVFPYTESSNESTYAQAYINCNLNLITTVGSVLLYLNKNYPSFSAKEKKDDNW</sequence>
<dbReference type="EMBL" id="SUYC01000001">
    <property type="protein sequence ID" value="MBE6269346.1"/>
    <property type="molecule type" value="Genomic_DNA"/>
</dbReference>
<evidence type="ECO:0000256" key="1">
    <source>
        <dbReference type="SAM" id="SignalP"/>
    </source>
</evidence>
<reference evidence="2" key="1">
    <citation type="submission" date="2019-04" db="EMBL/GenBank/DDBJ databases">
        <title>Evolution of Biomass-Degrading Anaerobic Consortia Revealed by Metagenomics.</title>
        <authorList>
            <person name="Peng X."/>
        </authorList>
    </citation>
    <scope>NUCLEOTIDE SEQUENCE</scope>
    <source>
        <strain evidence="2">SIG140</strain>
    </source>
</reference>
<comment type="caution">
    <text evidence="2">The sequence shown here is derived from an EMBL/GenBank/DDBJ whole genome shotgun (WGS) entry which is preliminary data.</text>
</comment>
<evidence type="ECO:0000313" key="2">
    <source>
        <dbReference type="EMBL" id="MBE6269346.1"/>
    </source>
</evidence>
<organism evidence="2 3">
    <name type="scientific">Xylanibacter ruminicola</name>
    <name type="common">Prevotella ruminicola</name>
    <dbReference type="NCBI Taxonomy" id="839"/>
    <lineage>
        <taxon>Bacteria</taxon>
        <taxon>Pseudomonadati</taxon>
        <taxon>Bacteroidota</taxon>
        <taxon>Bacteroidia</taxon>
        <taxon>Bacteroidales</taxon>
        <taxon>Prevotellaceae</taxon>
        <taxon>Xylanibacter</taxon>
    </lineage>
</organism>
<feature type="signal peptide" evidence="1">
    <location>
        <begin position="1"/>
        <end position="19"/>
    </location>
</feature>
<dbReference type="Proteomes" id="UP000806522">
    <property type="component" value="Unassembled WGS sequence"/>
</dbReference>
<accession>A0A9D5NXQ0</accession>
<feature type="chain" id="PRO_5038537607" description="DUF4468 domain-containing protein" evidence="1">
    <location>
        <begin position="20"/>
        <end position="224"/>
    </location>
</feature>
<dbReference type="AlphaFoldDB" id="A0A9D5NXQ0"/>
<keyword evidence="1" id="KW-0732">Signal</keyword>
<evidence type="ECO:0000313" key="3">
    <source>
        <dbReference type="Proteomes" id="UP000806522"/>
    </source>
</evidence>